<dbReference type="AlphaFoldDB" id="A0A177A1F3"/>
<sequence length="150" mass="16017">MFLKILAILATTIAVIFSTLIPIGLWAGPNHNSPPSQSPAPKTPKTAFARPPLTTTTPAASPMTPHHPSLSAPELAQLARPYTEWAPKPFSELPGPALVPGIPGSGVSPPVSVAYVSTANAVLYVLLPMERRHRSRIYALNKLAIFFRHG</sequence>
<feature type="transmembrane region" description="Helical" evidence="2">
    <location>
        <begin position="107"/>
        <end position="127"/>
    </location>
</feature>
<feature type="region of interest" description="Disordered" evidence="1">
    <location>
        <begin position="31"/>
        <end position="70"/>
    </location>
</feature>
<dbReference type="RefSeq" id="XP_024320077.1">
    <property type="nucleotide sequence ID" value="XM_024472451.1"/>
</dbReference>
<keyword evidence="2" id="KW-1133">Transmembrane helix</keyword>
<proteinExistence type="predicted"/>
<feature type="compositionally biased region" description="Low complexity" evidence="1">
    <location>
        <begin position="46"/>
        <end position="68"/>
    </location>
</feature>
<keyword evidence="2" id="KW-0472">Membrane</keyword>
<keyword evidence="2" id="KW-0812">Transmembrane</keyword>
<dbReference type="OrthoDB" id="3437405at2759"/>
<name>A0A177A1F3_9PEZI</name>
<dbReference type="EMBL" id="KV441415">
    <property type="protein sequence ID" value="OAF54774.1"/>
    <property type="molecule type" value="Genomic_DNA"/>
</dbReference>
<evidence type="ECO:0000256" key="1">
    <source>
        <dbReference type="SAM" id="MobiDB-lite"/>
    </source>
</evidence>
<feature type="transmembrane region" description="Helical" evidence="2">
    <location>
        <begin position="7"/>
        <end position="27"/>
    </location>
</feature>
<dbReference type="GeneID" id="36291948"/>
<accession>A0A177A1F3</accession>
<dbReference type="VEuPathDB" id="FungiDB:GMDG_02964"/>
<gene>
    <name evidence="3" type="ORF">VC83_08910</name>
</gene>
<protein>
    <submittedName>
        <fullName evidence="3">Uncharacterized protein</fullName>
    </submittedName>
</protein>
<evidence type="ECO:0000313" key="3">
    <source>
        <dbReference type="EMBL" id="OAF54774.1"/>
    </source>
</evidence>
<reference evidence="3" key="1">
    <citation type="submission" date="2016-03" db="EMBL/GenBank/DDBJ databases">
        <title>Updated assembly of Pseudogymnoascus destructans, the fungus causing white-nose syndrome of bats.</title>
        <authorList>
            <person name="Palmer J.M."/>
            <person name="Drees K.P."/>
            <person name="Foster J.T."/>
            <person name="Lindner D.L."/>
        </authorList>
    </citation>
    <scope>NUCLEOTIDE SEQUENCE [LARGE SCALE GENOMIC DNA]</scope>
    <source>
        <strain evidence="3">20631-21</strain>
    </source>
</reference>
<evidence type="ECO:0000256" key="2">
    <source>
        <dbReference type="SAM" id="Phobius"/>
    </source>
</evidence>
<dbReference type="Proteomes" id="UP000077154">
    <property type="component" value="Unassembled WGS sequence"/>
</dbReference>
<organism evidence="3">
    <name type="scientific">Pseudogymnoascus destructans</name>
    <dbReference type="NCBI Taxonomy" id="655981"/>
    <lineage>
        <taxon>Eukaryota</taxon>
        <taxon>Fungi</taxon>
        <taxon>Dikarya</taxon>
        <taxon>Ascomycota</taxon>
        <taxon>Pezizomycotina</taxon>
        <taxon>Leotiomycetes</taxon>
        <taxon>Thelebolales</taxon>
        <taxon>Thelebolaceae</taxon>
        <taxon>Pseudogymnoascus</taxon>
    </lineage>
</organism>